<dbReference type="PANTHER" id="PTHR46796:SF6">
    <property type="entry name" value="ARAC SUBFAMILY"/>
    <property type="match status" value="1"/>
</dbReference>
<evidence type="ECO:0000256" key="3">
    <source>
        <dbReference type="ARBA" id="ARBA00023163"/>
    </source>
</evidence>
<dbReference type="PROSITE" id="PS00041">
    <property type="entry name" value="HTH_ARAC_FAMILY_1"/>
    <property type="match status" value="1"/>
</dbReference>
<dbReference type="InterPro" id="IPR050204">
    <property type="entry name" value="AraC_XylS_family_regulators"/>
</dbReference>
<dbReference type="SUPFAM" id="SSF46689">
    <property type="entry name" value="Homeodomain-like"/>
    <property type="match status" value="1"/>
</dbReference>
<accession>A0A508TKE8</accession>
<protein>
    <submittedName>
        <fullName evidence="5">Transcriptional activator NphR</fullName>
    </submittedName>
</protein>
<dbReference type="AlphaFoldDB" id="A0A508TKE8"/>
<dbReference type="GO" id="GO:0003700">
    <property type="term" value="F:DNA-binding transcription factor activity"/>
    <property type="evidence" value="ECO:0007669"/>
    <property type="project" value="InterPro"/>
</dbReference>
<dbReference type="InterPro" id="IPR018062">
    <property type="entry name" value="HTH_AraC-typ_CS"/>
</dbReference>
<proteinExistence type="predicted"/>
<organism evidence="5 6">
    <name type="scientific">Bradyrhizobium ivorense</name>
    <dbReference type="NCBI Taxonomy" id="2511166"/>
    <lineage>
        <taxon>Bacteria</taxon>
        <taxon>Pseudomonadati</taxon>
        <taxon>Pseudomonadota</taxon>
        <taxon>Alphaproteobacteria</taxon>
        <taxon>Hyphomicrobiales</taxon>
        <taxon>Nitrobacteraceae</taxon>
        <taxon>Bradyrhizobium</taxon>
    </lineage>
</organism>
<dbReference type="PROSITE" id="PS01124">
    <property type="entry name" value="HTH_ARAC_FAMILY_2"/>
    <property type="match status" value="1"/>
</dbReference>
<dbReference type="PANTHER" id="PTHR46796">
    <property type="entry name" value="HTH-TYPE TRANSCRIPTIONAL ACTIVATOR RHAS-RELATED"/>
    <property type="match status" value="1"/>
</dbReference>
<dbReference type="Gene3D" id="1.10.10.60">
    <property type="entry name" value="Homeodomain-like"/>
    <property type="match status" value="1"/>
</dbReference>
<keyword evidence="2" id="KW-0238">DNA-binding</keyword>
<keyword evidence="6" id="KW-1185">Reference proteome</keyword>
<evidence type="ECO:0000256" key="2">
    <source>
        <dbReference type="ARBA" id="ARBA00023125"/>
    </source>
</evidence>
<evidence type="ECO:0000259" key="4">
    <source>
        <dbReference type="PROSITE" id="PS01124"/>
    </source>
</evidence>
<reference evidence="5" key="1">
    <citation type="submission" date="2019-02" db="EMBL/GenBank/DDBJ databases">
        <authorList>
            <person name="Pothier F.J."/>
        </authorList>
    </citation>
    <scope>NUCLEOTIDE SEQUENCE</scope>
    <source>
        <strain evidence="5">CI-1B</strain>
    </source>
</reference>
<dbReference type="OrthoDB" id="252470at2"/>
<keyword evidence="1" id="KW-0805">Transcription regulation</keyword>
<dbReference type="InterPro" id="IPR009057">
    <property type="entry name" value="Homeodomain-like_sf"/>
</dbReference>
<evidence type="ECO:0000313" key="6">
    <source>
        <dbReference type="Proteomes" id="UP000328092"/>
    </source>
</evidence>
<dbReference type="RefSeq" id="WP_139862480.1">
    <property type="nucleotide sequence ID" value="NZ_CAADFC020000022.1"/>
</dbReference>
<dbReference type="Pfam" id="PF12833">
    <property type="entry name" value="HTH_18"/>
    <property type="match status" value="1"/>
</dbReference>
<evidence type="ECO:0000313" key="5">
    <source>
        <dbReference type="EMBL" id="VIO74736.1"/>
    </source>
</evidence>
<dbReference type="GO" id="GO:0043565">
    <property type="term" value="F:sequence-specific DNA binding"/>
    <property type="evidence" value="ECO:0007669"/>
    <property type="project" value="InterPro"/>
</dbReference>
<name>A0A508TKE8_9BRAD</name>
<gene>
    <name evidence="5" type="primary">nphR_6</name>
    <name evidence="5" type="ORF">CI1B_55140</name>
</gene>
<keyword evidence="3" id="KW-0804">Transcription</keyword>
<comment type="caution">
    <text evidence="5">The sequence shown here is derived from an EMBL/GenBank/DDBJ whole genome shotgun (WGS) entry which is preliminary data.</text>
</comment>
<dbReference type="SMART" id="SM00342">
    <property type="entry name" value="HTH_ARAC"/>
    <property type="match status" value="1"/>
</dbReference>
<dbReference type="Proteomes" id="UP000328092">
    <property type="component" value="Unassembled WGS sequence"/>
</dbReference>
<evidence type="ECO:0000256" key="1">
    <source>
        <dbReference type="ARBA" id="ARBA00023015"/>
    </source>
</evidence>
<feature type="domain" description="HTH araC/xylS-type" evidence="4">
    <location>
        <begin position="217"/>
        <end position="316"/>
    </location>
</feature>
<dbReference type="InterPro" id="IPR018060">
    <property type="entry name" value="HTH_AraC"/>
</dbReference>
<sequence length="318" mass="35849">MFTWSTEQIDPRDRFDYWREVRAKGLFGVTAELEPEHRQDFFGRFSLRKLGNAGLVELRASPYRVERRDGDIADARSDSLCIYQQLGGGGWFSGGRLEDFAVRDGMFATSYADLPYRTVPLRDDGFNLRIIKVPVADIPLPRRATLDELVPKPVQDQAALRPLLESCFHDLVEGGDAAHADTAPLVQALAHIALIERGVLRSASRLGQQALRTGRLSLARRLIARQLAQPTLSPTLVAYTLGISVRHLHVLFEDAEMSFSETLTRLRLDRSRRLLRERPDWTIADVAFACGFESLATFYRLFNAAEQMTPGDYRARSA</sequence>
<dbReference type="EMBL" id="CAADFC020000022">
    <property type="protein sequence ID" value="VIO74736.1"/>
    <property type="molecule type" value="Genomic_DNA"/>
</dbReference>